<dbReference type="Gene3D" id="3.40.50.1820">
    <property type="entry name" value="alpha/beta hydrolase"/>
    <property type="match status" value="1"/>
</dbReference>
<keyword evidence="7" id="KW-1133">Transmembrane helix</keyword>
<dbReference type="InterPro" id="IPR029058">
    <property type="entry name" value="AB_hydrolase_fold"/>
</dbReference>
<reference evidence="11 12" key="1">
    <citation type="submission" date="2015-12" db="EMBL/GenBank/DDBJ databases">
        <title>The genome of Folsomia candida.</title>
        <authorList>
            <person name="Faddeeva A."/>
            <person name="Derks M.F."/>
            <person name="Anvar Y."/>
            <person name="Smit S."/>
            <person name="Van Straalen N."/>
            <person name="Roelofs D."/>
        </authorList>
    </citation>
    <scope>NUCLEOTIDE SEQUENCE [LARGE SCALE GENOMIC DNA]</scope>
    <source>
        <strain evidence="11 12">VU population</strain>
        <tissue evidence="11">Whole body</tissue>
    </source>
</reference>
<evidence type="ECO:0000313" key="11">
    <source>
        <dbReference type="EMBL" id="OXA38541.1"/>
    </source>
</evidence>
<organism evidence="11 12">
    <name type="scientific">Folsomia candida</name>
    <name type="common">Springtail</name>
    <dbReference type="NCBI Taxonomy" id="158441"/>
    <lineage>
        <taxon>Eukaryota</taxon>
        <taxon>Metazoa</taxon>
        <taxon>Ecdysozoa</taxon>
        <taxon>Arthropoda</taxon>
        <taxon>Hexapoda</taxon>
        <taxon>Collembola</taxon>
        <taxon>Entomobryomorpha</taxon>
        <taxon>Isotomoidea</taxon>
        <taxon>Isotomidae</taxon>
        <taxon>Proisotominae</taxon>
        <taxon>Folsomia</taxon>
    </lineage>
</organism>
<gene>
    <name evidence="11" type="ORF">Fcan01_26683</name>
</gene>
<feature type="domain" description="Partial AB-hydrolase lipase" evidence="10">
    <location>
        <begin position="68"/>
        <end position="128"/>
    </location>
</feature>
<dbReference type="FunFam" id="3.40.50.1820:FF:000057">
    <property type="entry name" value="Lipase"/>
    <property type="match status" value="1"/>
</dbReference>
<keyword evidence="2 8" id="KW-0732">Signal</keyword>
<dbReference type="SUPFAM" id="SSF53474">
    <property type="entry name" value="alpha/beta-Hydrolases"/>
    <property type="match status" value="1"/>
</dbReference>
<proteinExistence type="inferred from homology"/>
<evidence type="ECO:0000256" key="3">
    <source>
        <dbReference type="ARBA" id="ARBA00022801"/>
    </source>
</evidence>
<comment type="caution">
    <text evidence="11">The sequence shown here is derived from an EMBL/GenBank/DDBJ whole genome shotgun (WGS) entry which is preliminary data.</text>
</comment>
<keyword evidence="3" id="KW-0378">Hydrolase</keyword>
<protein>
    <submittedName>
        <fullName evidence="11">Lipase 3</fullName>
    </submittedName>
</protein>
<dbReference type="InterPro" id="IPR000073">
    <property type="entry name" value="AB_hydrolase_1"/>
</dbReference>
<evidence type="ECO:0000256" key="6">
    <source>
        <dbReference type="ARBA" id="ARBA00023180"/>
    </source>
</evidence>
<evidence type="ECO:0000256" key="5">
    <source>
        <dbReference type="ARBA" id="ARBA00023098"/>
    </source>
</evidence>
<keyword evidence="12" id="KW-1185">Reference proteome</keyword>
<dbReference type="EMBL" id="LNIX01000045">
    <property type="protein sequence ID" value="OXA38541.1"/>
    <property type="molecule type" value="Genomic_DNA"/>
</dbReference>
<dbReference type="Pfam" id="PF00561">
    <property type="entry name" value="Abhydrolase_1"/>
    <property type="match status" value="1"/>
</dbReference>
<evidence type="ECO:0000256" key="8">
    <source>
        <dbReference type="SAM" id="SignalP"/>
    </source>
</evidence>
<dbReference type="GO" id="GO:0016042">
    <property type="term" value="P:lipid catabolic process"/>
    <property type="evidence" value="ECO:0007669"/>
    <property type="project" value="UniProtKB-KW"/>
</dbReference>
<keyword evidence="7" id="KW-0812">Transmembrane</keyword>
<evidence type="ECO:0000256" key="2">
    <source>
        <dbReference type="ARBA" id="ARBA00022729"/>
    </source>
</evidence>
<dbReference type="PANTHER" id="PTHR11005">
    <property type="entry name" value="LYSOSOMAL ACID LIPASE-RELATED"/>
    <property type="match status" value="1"/>
</dbReference>
<evidence type="ECO:0000256" key="7">
    <source>
        <dbReference type="SAM" id="Phobius"/>
    </source>
</evidence>
<dbReference type="AlphaFoldDB" id="A0A226D1M2"/>
<keyword evidence="5" id="KW-0443">Lipid metabolism</keyword>
<dbReference type="Proteomes" id="UP000198287">
    <property type="component" value="Unassembled WGS sequence"/>
</dbReference>
<dbReference type="InterPro" id="IPR006693">
    <property type="entry name" value="AB_hydrolase_lipase"/>
</dbReference>
<evidence type="ECO:0000259" key="9">
    <source>
        <dbReference type="Pfam" id="PF00561"/>
    </source>
</evidence>
<comment type="similarity">
    <text evidence="1">Belongs to the AB hydrolase superfamily. Lipase family.</text>
</comment>
<keyword evidence="4" id="KW-0442">Lipid degradation</keyword>
<keyword evidence="6" id="KW-0325">Glycoprotein</keyword>
<dbReference type="OrthoDB" id="9974421at2759"/>
<feature type="chain" id="PRO_5013076073" evidence="8">
    <location>
        <begin position="21"/>
        <end position="481"/>
    </location>
</feature>
<accession>A0A226D1M2</accession>
<name>A0A226D1M2_FOLCA</name>
<dbReference type="GO" id="GO:0016787">
    <property type="term" value="F:hydrolase activity"/>
    <property type="evidence" value="ECO:0007669"/>
    <property type="project" value="UniProtKB-KW"/>
</dbReference>
<feature type="signal peptide" evidence="8">
    <location>
        <begin position="1"/>
        <end position="20"/>
    </location>
</feature>
<feature type="domain" description="AB hydrolase-1" evidence="9">
    <location>
        <begin position="150"/>
        <end position="262"/>
    </location>
</feature>
<evidence type="ECO:0000256" key="4">
    <source>
        <dbReference type="ARBA" id="ARBA00022963"/>
    </source>
</evidence>
<evidence type="ECO:0000259" key="10">
    <source>
        <dbReference type="Pfam" id="PF04083"/>
    </source>
</evidence>
<dbReference type="Pfam" id="PF04083">
    <property type="entry name" value="Abhydro_lipase"/>
    <property type="match status" value="1"/>
</dbReference>
<sequence>MTFRNFLLFLVVATATVVTATTPDFPRDAAGQERLWNETIQAILEFKKEFDAHPELYQAEDGDALLTVPEIIARYGYPWEAHNVTTEDGYILQLHRIPYGLGCGEGAGKRVAYLQHGLMGDSSNWIITGNKSRGLGVAKYHVFCMTAFELVDACYDVWMGNYRGNTYSRLHTDPNKADFYDFSWHEMGMYDIPASIDYILTATSAPSLYYVGHSMGCTAFFVAMSERPEYNAKVKLMSALAPATFMPNTKSLVVRLLLGLMPIFDRPPYMLVLPIEWTERLAAALCKTGSPTQPLCAMILFLIGGDNAPQLDLVSLPAILGHSPAGSSSKTFLHYGQSILSGEFRKYDYGAEKNPEHYDGALTPPAYDLKKITTKIAIYYGPNDFLADRVDVIRSVREFGNGTVVNLREIEDPLFNHLDFVWAKDQHKLVNEVVMDFMEEFTNPTPTTTAPSGGITLGGGGVAMWVVVLLVTGFWGMKSSI</sequence>
<keyword evidence="7" id="KW-0472">Membrane</keyword>
<feature type="transmembrane region" description="Helical" evidence="7">
    <location>
        <begin position="455"/>
        <end position="477"/>
    </location>
</feature>
<evidence type="ECO:0000313" key="12">
    <source>
        <dbReference type="Proteomes" id="UP000198287"/>
    </source>
</evidence>
<evidence type="ECO:0000256" key="1">
    <source>
        <dbReference type="ARBA" id="ARBA00010701"/>
    </source>
</evidence>